<dbReference type="GO" id="GO:0005524">
    <property type="term" value="F:ATP binding"/>
    <property type="evidence" value="ECO:0007669"/>
    <property type="project" value="UniProtKB-KW"/>
</dbReference>
<evidence type="ECO:0000259" key="11">
    <source>
        <dbReference type="PROSITE" id="PS50929"/>
    </source>
</evidence>
<proteinExistence type="predicted"/>
<organism evidence="12 13">
    <name type="scientific">Desulfuromusa kysingii</name>
    <dbReference type="NCBI Taxonomy" id="37625"/>
    <lineage>
        <taxon>Bacteria</taxon>
        <taxon>Pseudomonadati</taxon>
        <taxon>Thermodesulfobacteriota</taxon>
        <taxon>Desulfuromonadia</taxon>
        <taxon>Desulfuromonadales</taxon>
        <taxon>Geopsychrobacteraceae</taxon>
        <taxon>Desulfuromusa</taxon>
    </lineage>
</organism>
<dbReference type="SUPFAM" id="SSF52540">
    <property type="entry name" value="P-loop containing nucleoside triphosphate hydrolases"/>
    <property type="match status" value="1"/>
</dbReference>
<feature type="domain" description="ABC transporter" evidence="10">
    <location>
        <begin position="334"/>
        <end position="574"/>
    </location>
</feature>
<keyword evidence="4 9" id="KW-0812">Transmembrane</keyword>
<dbReference type="SMART" id="SM00382">
    <property type="entry name" value="AAA"/>
    <property type="match status" value="1"/>
</dbReference>
<dbReference type="CDD" id="cd18548">
    <property type="entry name" value="ABC_6TM_Tm287_like"/>
    <property type="match status" value="1"/>
</dbReference>
<feature type="transmembrane region" description="Helical" evidence="9">
    <location>
        <begin position="238"/>
        <end position="261"/>
    </location>
</feature>
<dbReference type="Gene3D" id="3.40.50.300">
    <property type="entry name" value="P-loop containing nucleotide triphosphate hydrolases"/>
    <property type="match status" value="1"/>
</dbReference>
<dbReference type="AlphaFoldDB" id="A0A1H4BG60"/>
<dbReference type="InterPro" id="IPR003439">
    <property type="entry name" value="ABC_transporter-like_ATP-bd"/>
</dbReference>
<evidence type="ECO:0000256" key="3">
    <source>
        <dbReference type="ARBA" id="ARBA00022475"/>
    </source>
</evidence>
<evidence type="ECO:0000256" key="7">
    <source>
        <dbReference type="ARBA" id="ARBA00022989"/>
    </source>
</evidence>
<dbReference type="GO" id="GO:0016887">
    <property type="term" value="F:ATP hydrolysis activity"/>
    <property type="evidence" value="ECO:0007669"/>
    <property type="project" value="InterPro"/>
</dbReference>
<dbReference type="Gene3D" id="1.20.1560.10">
    <property type="entry name" value="ABC transporter type 1, transmembrane domain"/>
    <property type="match status" value="1"/>
</dbReference>
<dbReference type="InterPro" id="IPR011527">
    <property type="entry name" value="ABC1_TM_dom"/>
</dbReference>
<dbReference type="Proteomes" id="UP000199409">
    <property type="component" value="Unassembled WGS sequence"/>
</dbReference>
<dbReference type="PROSITE" id="PS50929">
    <property type="entry name" value="ABC_TM1F"/>
    <property type="match status" value="1"/>
</dbReference>
<dbReference type="FunFam" id="3.40.50.300:FF:000221">
    <property type="entry name" value="Multidrug ABC transporter ATP-binding protein"/>
    <property type="match status" value="1"/>
</dbReference>
<dbReference type="InterPro" id="IPR017871">
    <property type="entry name" value="ABC_transporter-like_CS"/>
</dbReference>
<dbReference type="EMBL" id="FNQN01000006">
    <property type="protein sequence ID" value="SEA47159.1"/>
    <property type="molecule type" value="Genomic_DNA"/>
</dbReference>
<evidence type="ECO:0000256" key="6">
    <source>
        <dbReference type="ARBA" id="ARBA00022840"/>
    </source>
</evidence>
<evidence type="ECO:0000256" key="1">
    <source>
        <dbReference type="ARBA" id="ARBA00004651"/>
    </source>
</evidence>
<evidence type="ECO:0000259" key="10">
    <source>
        <dbReference type="PROSITE" id="PS50893"/>
    </source>
</evidence>
<dbReference type="RefSeq" id="WP_175498360.1">
    <property type="nucleotide sequence ID" value="NZ_FNQN01000006.1"/>
</dbReference>
<keyword evidence="2" id="KW-0813">Transport</keyword>
<feature type="domain" description="ABC transmembrane type-1" evidence="11">
    <location>
        <begin position="19"/>
        <end position="301"/>
    </location>
</feature>
<dbReference type="InterPro" id="IPR027417">
    <property type="entry name" value="P-loop_NTPase"/>
</dbReference>
<dbReference type="Pfam" id="PF00664">
    <property type="entry name" value="ABC_membrane"/>
    <property type="match status" value="1"/>
</dbReference>
<keyword evidence="3" id="KW-1003">Cell membrane</keyword>
<sequence>MKSLFRLYRFLIPYRIPSVIALLLLFAMVAADLLIPHLTQRIIDQGIGAGDLEVVITTAMFMAGAALLSAAFAIANNYLSVSISMAFGADLRSAMIRKTQSFSFANLDTLQTGKLIVRSTSDVNAVQMIVMLSLRILTRAPIWAIGAIILLVITSPRLAPIMAGAIPLIILLVWLFGRRAQPLFLIVQQRLDRLNIVLQENLAGVRVVKAFVRSQRETTRFEAANDELMTGTINVARLMAVFSPIMLLLLNLSITAAVWLGGKTALSGGMTVGEVVAAINYLSFALFPILMLSGMLGPISAADASARRILEVLDADTLPRRDDGAVITHQQGRIVFENVSFSYPGETSEAVLRDISFVAEPGQIVAIVGATGSGKSTLIHLIPRFYDVNAGRITFDGVDVRDFDPAVLRRMIGIALQETVLFTGSIADNIRYGRPDADDEEVRAAAKTAQADAFIQGLPEGYATMVGQRGVNLSGGQRQRIAIARALLIKPRLLILDDSTSALDIETEIKLQDALDALIASARRAITCIIVAQRISTVLLADKIIVLDHGQISACGSHQQLLQESSVYRDIYRSQLGELSAAEGETHE</sequence>
<keyword evidence="5" id="KW-0547">Nucleotide-binding</keyword>
<dbReference type="InterPro" id="IPR036640">
    <property type="entry name" value="ABC1_TM_sf"/>
</dbReference>
<evidence type="ECO:0000256" key="8">
    <source>
        <dbReference type="ARBA" id="ARBA00023136"/>
    </source>
</evidence>
<dbReference type="SUPFAM" id="SSF90123">
    <property type="entry name" value="ABC transporter transmembrane region"/>
    <property type="match status" value="1"/>
</dbReference>
<protein>
    <submittedName>
        <fullName evidence="12">ATP-binding cassette, subfamily B</fullName>
    </submittedName>
</protein>
<dbReference type="STRING" id="37625.SAMN05660420_02194"/>
<feature type="transmembrane region" description="Helical" evidence="9">
    <location>
        <begin position="136"/>
        <end position="153"/>
    </location>
</feature>
<dbReference type="PROSITE" id="PS00211">
    <property type="entry name" value="ABC_TRANSPORTER_1"/>
    <property type="match status" value="1"/>
</dbReference>
<dbReference type="PANTHER" id="PTHR43394">
    <property type="entry name" value="ATP-DEPENDENT PERMEASE MDL1, MITOCHONDRIAL"/>
    <property type="match status" value="1"/>
</dbReference>
<keyword evidence="13" id="KW-1185">Reference proteome</keyword>
<name>A0A1H4BG60_9BACT</name>
<evidence type="ECO:0000256" key="5">
    <source>
        <dbReference type="ARBA" id="ARBA00022741"/>
    </source>
</evidence>
<evidence type="ECO:0000256" key="9">
    <source>
        <dbReference type="SAM" id="Phobius"/>
    </source>
</evidence>
<gene>
    <name evidence="12" type="ORF">SAMN05660420_02194</name>
</gene>
<dbReference type="GO" id="GO:0005886">
    <property type="term" value="C:plasma membrane"/>
    <property type="evidence" value="ECO:0007669"/>
    <property type="project" value="UniProtKB-SubCell"/>
</dbReference>
<keyword evidence="7 9" id="KW-1133">Transmembrane helix</keyword>
<dbReference type="InterPro" id="IPR003593">
    <property type="entry name" value="AAA+_ATPase"/>
</dbReference>
<comment type="subcellular location">
    <subcellularLocation>
        <location evidence="1">Cell membrane</location>
        <topology evidence="1">Multi-pass membrane protein</topology>
    </subcellularLocation>
</comment>
<keyword evidence="6 12" id="KW-0067">ATP-binding</keyword>
<evidence type="ECO:0000256" key="2">
    <source>
        <dbReference type="ARBA" id="ARBA00022448"/>
    </source>
</evidence>
<dbReference type="GO" id="GO:0015421">
    <property type="term" value="F:ABC-type oligopeptide transporter activity"/>
    <property type="evidence" value="ECO:0007669"/>
    <property type="project" value="TreeGrafter"/>
</dbReference>
<dbReference type="Pfam" id="PF00005">
    <property type="entry name" value="ABC_tran"/>
    <property type="match status" value="1"/>
</dbReference>
<reference evidence="12 13" key="1">
    <citation type="submission" date="2016-10" db="EMBL/GenBank/DDBJ databases">
        <authorList>
            <person name="de Groot N.N."/>
        </authorList>
    </citation>
    <scope>NUCLEOTIDE SEQUENCE [LARGE SCALE GENOMIC DNA]</scope>
    <source>
        <strain evidence="12 13">DSM 7343</strain>
    </source>
</reference>
<evidence type="ECO:0000256" key="4">
    <source>
        <dbReference type="ARBA" id="ARBA00022692"/>
    </source>
</evidence>
<evidence type="ECO:0000313" key="12">
    <source>
        <dbReference type="EMBL" id="SEA47159.1"/>
    </source>
</evidence>
<keyword evidence="8 9" id="KW-0472">Membrane</keyword>
<feature type="transmembrane region" description="Helical" evidence="9">
    <location>
        <begin position="281"/>
        <end position="301"/>
    </location>
</feature>
<dbReference type="InterPro" id="IPR039421">
    <property type="entry name" value="Type_1_exporter"/>
</dbReference>
<accession>A0A1H4BG60</accession>
<dbReference type="PROSITE" id="PS50893">
    <property type="entry name" value="ABC_TRANSPORTER_2"/>
    <property type="match status" value="1"/>
</dbReference>
<feature type="transmembrane region" description="Helical" evidence="9">
    <location>
        <begin position="12"/>
        <end position="35"/>
    </location>
</feature>
<dbReference type="PANTHER" id="PTHR43394:SF1">
    <property type="entry name" value="ATP-BINDING CASSETTE SUB-FAMILY B MEMBER 10, MITOCHONDRIAL"/>
    <property type="match status" value="1"/>
</dbReference>
<feature type="transmembrane region" description="Helical" evidence="9">
    <location>
        <begin position="159"/>
        <end position="177"/>
    </location>
</feature>
<feature type="transmembrane region" description="Helical" evidence="9">
    <location>
        <begin position="55"/>
        <end position="75"/>
    </location>
</feature>
<evidence type="ECO:0000313" key="13">
    <source>
        <dbReference type="Proteomes" id="UP000199409"/>
    </source>
</evidence>